<evidence type="ECO:0000313" key="2">
    <source>
        <dbReference type="Proteomes" id="UP000003835"/>
    </source>
</evidence>
<protein>
    <submittedName>
        <fullName evidence="1">Uncharacterized protein</fullName>
    </submittedName>
</protein>
<keyword evidence="2" id="KW-1185">Reference proteome</keyword>
<evidence type="ECO:0000313" key="1">
    <source>
        <dbReference type="EMBL" id="EDX71123.1"/>
    </source>
</evidence>
<dbReference type="Proteomes" id="UP000003835">
    <property type="component" value="Unassembled WGS sequence"/>
</dbReference>
<reference evidence="1 2" key="1">
    <citation type="submission" date="2008-07" db="EMBL/GenBank/DDBJ databases">
        <authorList>
            <person name="Tandeau de Marsac N."/>
            <person name="Ferriera S."/>
            <person name="Johnson J."/>
            <person name="Kravitz S."/>
            <person name="Beeson K."/>
            <person name="Sutton G."/>
            <person name="Rogers Y.-H."/>
            <person name="Friedman R."/>
            <person name="Frazier M."/>
            <person name="Venter J.C."/>
        </authorList>
    </citation>
    <scope>NUCLEOTIDE SEQUENCE [LARGE SCALE GENOMIC DNA]</scope>
    <source>
        <strain evidence="1 2">PCC 7420</strain>
    </source>
</reference>
<proteinExistence type="predicted"/>
<gene>
    <name evidence="1" type="ORF">MC7420_4310</name>
</gene>
<name>B4W3Z1_9CYAN</name>
<accession>B4W3Z1</accession>
<organism evidence="1 2">
    <name type="scientific">Coleofasciculus chthonoplastes PCC 7420</name>
    <dbReference type="NCBI Taxonomy" id="118168"/>
    <lineage>
        <taxon>Bacteria</taxon>
        <taxon>Bacillati</taxon>
        <taxon>Cyanobacteriota</taxon>
        <taxon>Cyanophyceae</taxon>
        <taxon>Coleofasciculales</taxon>
        <taxon>Coleofasciculaceae</taxon>
        <taxon>Coleofasciculus</taxon>
    </lineage>
</organism>
<sequence length="40" mass="4607">MGSRDWVSFDPSLRKEGMARELTPFVPLFPVPRSLFPVPF</sequence>
<dbReference type="AlphaFoldDB" id="B4W3Z1"/>
<dbReference type="EMBL" id="DS989876">
    <property type="protein sequence ID" value="EDX71123.1"/>
    <property type="molecule type" value="Genomic_DNA"/>
</dbReference>
<dbReference type="HOGENOM" id="CLU_3287947_0_0_3"/>